<sequence>MPTTGSPTAEKLTPAQAWSRLAEGNRTWAAGNRKCPEESVQRRQEAAPTQNPFAVVVTCIDSRLPPETVFDQGVGALFVVRTGAQTVDDLVTGSIEYGPVEHSTPLIVVMGHQRCGAVKATVESLEKNHPLPKHLNSIVDSVKPAYEQARAKGGDIVDQTIRSQTLSTVAKLAADPALSPMVGKGTLGLVAAYYSLDTGQVSVLQTIGFRPS</sequence>
<dbReference type="InterPro" id="IPR001765">
    <property type="entry name" value="Carbonic_anhydrase"/>
</dbReference>
<evidence type="ECO:0000256" key="2">
    <source>
        <dbReference type="ARBA" id="ARBA00024993"/>
    </source>
</evidence>
<dbReference type="AlphaFoldDB" id="A0A372JJF5"/>
<dbReference type="RefSeq" id="WP_117358731.1">
    <property type="nucleotide sequence ID" value="NZ_QURH01000304.1"/>
</dbReference>
<dbReference type="PANTHER" id="PTHR11002:SF79">
    <property type="entry name" value="CARBONIC ANHYDRASE 2"/>
    <property type="match status" value="1"/>
</dbReference>
<dbReference type="SMART" id="SM00947">
    <property type="entry name" value="Pro_CA"/>
    <property type="match status" value="1"/>
</dbReference>
<evidence type="ECO:0000256" key="1">
    <source>
        <dbReference type="ARBA" id="ARBA00006217"/>
    </source>
</evidence>
<comment type="similarity">
    <text evidence="1">Belongs to the beta-class carbonic anhydrase family.</text>
</comment>
<keyword evidence="3" id="KW-0862">Zinc</keyword>
<dbReference type="GO" id="GO:0008270">
    <property type="term" value="F:zinc ion binding"/>
    <property type="evidence" value="ECO:0007669"/>
    <property type="project" value="InterPro"/>
</dbReference>
<dbReference type="PANTHER" id="PTHR11002">
    <property type="entry name" value="CARBONIC ANHYDRASE"/>
    <property type="match status" value="1"/>
</dbReference>
<organism evidence="4 5">
    <name type="scientific">Actinomadura logoneensis</name>
    <dbReference type="NCBI Taxonomy" id="2293572"/>
    <lineage>
        <taxon>Bacteria</taxon>
        <taxon>Bacillati</taxon>
        <taxon>Actinomycetota</taxon>
        <taxon>Actinomycetes</taxon>
        <taxon>Streptosporangiales</taxon>
        <taxon>Thermomonosporaceae</taxon>
        <taxon>Actinomadura</taxon>
    </lineage>
</organism>
<dbReference type="OrthoDB" id="9797527at2"/>
<feature type="binding site" evidence="3">
    <location>
        <position position="59"/>
    </location>
    <ligand>
        <name>Zn(2+)</name>
        <dbReference type="ChEBI" id="CHEBI:29105"/>
    </ligand>
</feature>
<dbReference type="Proteomes" id="UP000261811">
    <property type="component" value="Unassembled WGS sequence"/>
</dbReference>
<proteinExistence type="inferred from homology"/>
<comment type="cofactor">
    <cofactor evidence="3">
        <name>Zn(2+)</name>
        <dbReference type="ChEBI" id="CHEBI:29105"/>
    </cofactor>
    <text evidence="3">Binds 1 zinc ion per subunit.</text>
</comment>
<comment type="caution">
    <text evidence="4">The sequence shown here is derived from an EMBL/GenBank/DDBJ whole genome shotgun (WGS) entry which is preliminary data.</text>
</comment>
<feature type="binding site" evidence="3">
    <location>
        <position position="61"/>
    </location>
    <ligand>
        <name>Zn(2+)</name>
        <dbReference type="ChEBI" id="CHEBI:29105"/>
    </ligand>
</feature>
<dbReference type="GO" id="GO:0004089">
    <property type="term" value="F:carbonate dehydratase activity"/>
    <property type="evidence" value="ECO:0007669"/>
    <property type="project" value="InterPro"/>
</dbReference>
<keyword evidence="3" id="KW-0479">Metal-binding</keyword>
<evidence type="ECO:0000256" key="3">
    <source>
        <dbReference type="PIRSR" id="PIRSR601765-1"/>
    </source>
</evidence>
<protein>
    <submittedName>
        <fullName evidence="4">Carbonic anhydrase</fullName>
    </submittedName>
</protein>
<gene>
    <name evidence="4" type="ORF">DZF91_18625</name>
</gene>
<dbReference type="SUPFAM" id="SSF53056">
    <property type="entry name" value="beta-carbonic anhydrase, cab"/>
    <property type="match status" value="1"/>
</dbReference>
<accession>A0A372JJF5</accession>
<dbReference type="InterPro" id="IPR036874">
    <property type="entry name" value="Carbonic_anhydrase_sf"/>
</dbReference>
<dbReference type="Pfam" id="PF00484">
    <property type="entry name" value="Pro_CA"/>
    <property type="match status" value="1"/>
</dbReference>
<evidence type="ECO:0000313" key="4">
    <source>
        <dbReference type="EMBL" id="RFU40152.1"/>
    </source>
</evidence>
<feature type="binding site" evidence="3">
    <location>
        <position position="115"/>
    </location>
    <ligand>
        <name>Zn(2+)</name>
        <dbReference type="ChEBI" id="CHEBI:29105"/>
    </ligand>
</feature>
<keyword evidence="5" id="KW-1185">Reference proteome</keyword>
<feature type="binding site" evidence="3">
    <location>
        <position position="112"/>
    </location>
    <ligand>
        <name>Zn(2+)</name>
        <dbReference type="ChEBI" id="CHEBI:29105"/>
    </ligand>
</feature>
<dbReference type="Gene3D" id="3.40.1050.10">
    <property type="entry name" value="Carbonic anhydrase"/>
    <property type="match status" value="1"/>
</dbReference>
<reference evidence="4 5" key="1">
    <citation type="submission" date="2018-08" db="EMBL/GenBank/DDBJ databases">
        <title>Actinomadura jelena sp. nov., a novel Actinomycete isolated from soil in Chad.</title>
        <authorList>
            <person name="Shi L."/>
        </authorList>
    </citation>
    <scope>NUCLEOTIDE SEQUENCE [LARGE SCALE GENOMIC DNA]</scope>
    <source>
        <strain evidence="4 5">NEAU-G17</strain>
    </source>
</reference>
<dbReference type="EMBL" id="QURH01000304">
    <property type="protein sequence ID" value="RFU40152.1"/>
    <property type="molecule type" value="Genomic_DNA"/>
</dbReference>
<evidence type="ECO:0000313" key="5">
    <source>
        <dbReference type="Proteomes" id="UP000261811"/>
    </source>
</evidence>
<name>A0A372JJF5_9ACTN</name>
<comment type="function">
    <text evidence="2">Catalyzes the reversible hydration of carbon dioxide to form bicarbonate.</text>
</comment>